<name>A0A067N846_BOTB1</name>
<organism evidence="1 2">
    <name type="scientific">Botryobasidium botryosum (strain FD-172 SS1)</name>
    <dbReference type="NCBI Taxonomy" id="930990"/>
    <lineage>
        <taxon>Eukaryota</taxon>
        <taxon>Fungi</taxon>
        <taxon>Dikarya</taxon>
        <taxon>Basidiomycota</taxon>
        <taxon>Agaricomycotina</taxon>
        <taxon>Agaricomycetes</taxon>
        <taxon>Cantharellales</taxon>
        <taxon>Botryobasidiaceae</taxon>
        <taxon>Botryobasidium</taxon>
    </lineage>
</organism>
<reference evidence="2" key="1">
    <citation type="journal article" date="2014" name="Proc. Natl. Acad. Sci. U.S.A.">
        <title>Extensive sampling of basidiomycete genomes demonstrates inadequacy of the white-rot/brown-rot paradigm for wood decay fungi.</title>
        <authorList>
            <person name="Riley R."/>
            <person name="Salamov A.A."/>
            <person name="Brown D.W."/>
            <person name="Nagy L.G."/>
            <person name="Floudas D."/>
            <person name="Held B.W."/>
            <person name="Levasseur A."/>
            <person name="Lombard V."/>
            <person name="Morin E."/>
            <person name="Otillar R."/>
            <person name="Lindquist E.A."/>
            <person name="Sun H."/>
            <person name="LaButti K.M."/>
            <person name="Schmutz J."/>
            <person name="Jabbour D."/>
            <person name="Luo H."/>
            <person name="Baker S.E."/>
            <person name="Pisabarro A.G."/>
            <person name="Walton J.D."/>
            <person name="Blanchette R.A."/>
            <person name="Henrissat B."/>
            <person name="Martin F."/>
            <person name="Cullen D."/>
            <person name="Hibbett D.S."/>
            <person name="Grigoriev I.V."/>
        </authorList>
    </citation>
    <scope>NUCLEOTIDE SEQUENCE [LARGE SCALE GENOMIC DNA]</scope>
    <source>
        <strain evidence="2">FD-172 SS1</strain>
    </source>
</reference>
<protein>
    <submittedName>
        <fullName evidence="1">Uncharacterized protein</fullName>
    </submittedName>
</protein>
<keyword evidence="2" id="KW-1185">Reference proteome</keyword>
<dbReference type="InParanoid" id="A0A067N846"/>
<proteinExistence type="predicted"/>
<gene>
    <name evidence="1" type="ORF">BOTBODRAFT_381940</name>
</gene>
<dbReference type="AlphaFoldDB" id="A0A067N846"/>
<sequence>MKTLLSPSNRLHAHTRYTSHQYFDCSHPSISYIFEGRILTEAVFIAAVTAVVGDLATNSWDIQANCAPVQEDRGIQSTRFSSGAEGKRYRSLI</sequence>
<evidence type="ECO:0000313" key="2">
    <source>
        <dbReference type="Proteomes" id="UP000027195"/>
    </source>
</evidence>
<evidence type="ECO:0000313" key="1">
    <source>
        <dbReference type="EMBL" id="KDQ19931.1"/>
    </source>
</evidence>
<dbReference type="EMBL" id="KL198018">
    <property type="protein sequence ID" value="KDQ19931.1"/>
    <property type="molecule type" value="Genomic_DNA"/>
</dbReference>
<dbReference type="HOGENOM" id="CLU_2399390_0_0_1"/>
<accession>A0A067N846</accession>
<dbReference type="Proteomes" id="UP000027195">
    <property type="component" value="Unassembled WGS sequence"/>
</dbReference>